<dbReference type="GO" id="GO:0005104">
    <property type="term" value="F:fibroblast growth factor receptor binding"/>
    <property type="evidence" value="ECO:0007669"/>
    <property type="project" value="TreeGrafter"/>
</dbReference>
<dbReference type="Pfam" id="PF02174">
    <property type="entry name" value="IRS"/>
    <property type="match status" value="1"/>
</dbReference>
<dbReference type="GO" id="GO:0005068">
    <property type="term" value="F:transmembrane receptor protein tyrosine kinase adaptor activity"/>
    <property type="evidence" value="ECO:0007669"/>
    <property type="project" value="TreeGrafter"/>
</dbReference>
<dbReference type="SMART" id="SM00310">
    <property type="entry name" value="PTBI"/>
    <property type="match status" value="1"/>
</dbReference>
<keyword evidence="9" id="KW-1185">Reference proteome</keyword>
<dbReference type="Gene3D" id="2.30.29.30">
    <property type="entry name" value="Pleckstrin-homology domain (PH domain)/Phosphotyrosine-binding domain (PTB)"/>
    <property type="match status" value="1"/>
</dbReference>
<evidence type="ECO:0000256" key="3">
    <source>
        <dbReference type="ARBA" id="ARBA00022707"/>
    </source>
</evidence>
<organism evidence="8 9">
    <name type="scientific">Dimorphilus gyrociliatus</name>
    <dbReference type="NCBI Taxonomy" id="2664684"/>
    <lineage>
        <taxon>Eukaryota</taxon>
        <taxon>Metazoa</taxon>
        <taxon>Spiralia</taxon>
        <taxon>Lophotrochozoa</taxon>
        <taxon>Annelida</taxon>
        <taxon>Polychaeta</taxon>
        <taxon>Polychaeta incertae sedis</taxon>
        <taxon>Dinophilidae</taxon>
        <taxon>Dimorphilus</taxon>
    </lineage>
</organism>
<dbReference type="PANTHER" id="PTHR21258">
    <property type="entry name" value="DOCKING PROTEIN RELATED"/>
    <property type="match status" value="1"/>
</dbReference>
<evidence type="ECO:0000259" key="7">
    <source>
        <dbReference type="PROSITE" id="PS51064"/>
    </source>
</evidence>
<dbReference type="GO" id="GO:0016020">
    <property type="term" value="C:membrane"/>
    <property type="evidence" value="ECO:0007669"/>
    <property type="project" value="UniProtKB-SubCell"/>
</dbReference>
<dbReference type="InterPro" id="IPR038742">
    <property type="entry name" value="FRS2_PTB"/>
</dbReference>
<dbReference type="PANTHER" id="PTHR21258:SF55">
    <property type="entry name" value="FI23523P1"/>
    <property type="match status" value="1"/>
</dbReference>
<reference evidence="8 9" key="1">
    <citation type="submission" date="2020-08" db="EMBL/GenBank/DDBJ databases">
        <authorList>
            <person name="Hejnol A."/>
        </authorList>
    </citation>
    <scope>NUCLEOTIDE SEQUENCE [LARGE SCALE GENOMIC DNA]</scope>
</reference>
<dbReference type="SMART" id="SM01244">
    <property type="entry name" value="IRS"/>
    <property type="match status" value="1"/>
</dbReference>
<keyword evidence="3" id="KW-0519">Myristate</keyword>
<dbReference type="EMBL" id="CAJFCJ010000006">
    <property type="protein sequence ID" value="CAD5115660.1"/>
    <property type="molecule type" value="Genomic_DNA"/>
</dbReference>
<evidence type="ECO:0000313" key="8">
    <source>
        <dbReference type="EMBL" id="CAD5115660.1"/>
    </source>
</evidence>
<dbReference type="CDD" id="cd01202">
    <property type="entry name" value="PTB_FRS2"/>
    <property type="match status" value="1"/>
</dbReference>
<evidence type="ECO:0000256" key="5">
    <source>
        <dbReference type="ARBA" id="ARBA00023288"/>
    </source>
</evidence>
<accession>A0A7I8VHJ9</accession>
<evidence type="ECO:0000256" key="6">
    <source>
        <dbReference type="SAM" id="MobiDB-lite"/>
    </source>
</evidence>
<dbReference type="Proteomes" id="UP000549394">
    <property type="component" value="Unassembled WGS sequence"/>
</dbReference>
<keyword evidence="5" id="KW-0449">Lipoprotein</keyword>
<comment type="subcellular location">
    <subcellularLocation>
        <location evidence="1">Membrane</location>
    </subcellularLocation>
</comment>
<evidence type="ECO:0000313" key="9">
    <source>
        <dbReference type="Proteomes" id="UP000549394"/>
    </source>
</evidence>
<dbReference type="InterPro" id="IPR002404">
    <property type="entry name" value="IRS_PTB"/>
</dbReference>
<dbReference type="InterPro" id="IPR050996">
    <property type="entry name" value="Docking_Protein_DOK"/>
</dbReference>
<evidence type="ECO:0000256" key="2">
    <source>
        <dbReference type="ARBA" id="ARBA00022553"/>
    </source>
</evidence>
<keyword evidence="2" id="KW-0597">Phosphoprotein</keyword>
<feature type="domain" description="IRS-type PTB" evidence="7">
    <location>
        <begin position="7"/>
        <end position="109"/>
    </location>
</feature>
<comment type="caution">
    <text evidence="8">The sequence shown here is derived from an EMBL/GenBank/DDBJ whole genome shotgun (WGS) entry which is preliminary data.</text>
</comment>
<evidence type="ECO:0000256" key="1">
    <source>
        <dbReference type="ARBA" id="ARBA00004370"/>
    </source>
</evidence>
<name>A0A7I8VHJ9_9ANNE</name>
<keyword evidence="4" id="KW-0472">Membrane</keyword>
<dbReference type="AlphaFoldDB" id="A0A7I8VHJ9"/>
<dbReference type="SUPFAM" id="SSF50729">
    <property type="entry name" value="PH domain-like"/>
    <property type="match status" value="1"/>
</dbReference>
<evidence type="ECO:0000256" key="4">
    <source>
        <dbReference type="ARBA" id="ARBA00023136"/>
    </source>
</evidence>
<proteinExistence type="predicted"/>
<dbReference type="PROSITE" id="PS51064">
    <property type="entry name" value="IRS_PTB"/>
    <property type="match status" value="1"/>
</dbReference>
<feature type="region of interest" description="Disordered" evidence="6">
    <location>
        <begin position="200"/>
        <end position="219"/>
    </location>
</feature>
<gene>
    <name evidence="8" type="ORF">DGYR_LOCUS4376</name>
</gene>
<dbReference type="GO" id="GO:0008543">
    <property type="term" value="P:fibroblast growth factor receptor signaling pathway"/>
    <property type="evidence" value="ECO:0007669"/>
    <property type="project" value="TreeGrafter"/>
</dbReference>
<protein>
    <recommendedName>
        <fullName evidence="7">IRS-type PTB domain-containing protein</fullName>
    </recommendedName>
</protein>
<dbReference type="InterPro" id="IPR011993">
    <property type="entry name" value="PH-like_dom_sf"/>
</dbReference>
<dbReference type="OrthoDB" id="6279276at2759"/>
<dbReference type="GO" id="GO:0005737">
    <property type="term" value="C:cytoplasm"/>
    <property type="evidence" value="ECO:0007669"/>
    <property type="project" value="TreeGrafter"/>
</dbReference>
<sequence>MGCSNGKPGASDSLFKVYNLDQDGTLKHKGRFEVTGDELVLHQKHREKMNWPLRCLRRYGYQSNMFSFECGRRSPTGAGIYAFKCKEAERLFNLVQESINSDGLAGAAVELRNGGLDEHDIDRNGEDGGGTTAHNYVNTMTATTESGRVSYSQLSEDERGQYVNVNTSVPASRTTYTNVSTPAPISTTALQYIELDLNNTPEATQPSTPASPKSCGSNQLTEGYATIDFERTAALSTTYTSASGAETS</sequence>